<reference evidence="2 3" key="1">
    <citation type="journal article" date="2010" name="PLoS ONE">
        <title>Genome sequence of Cronobacter sakazakii BAA-894 and comparative genomic hybridization analysis with other Cronobacter species.</title>
        <authorList>
            <person name="Kucerova E."/>
            <person name="Clifton S.W."/>
            <person name="Xia X.Q."/>
            <person name="Long F."/>
            <person name="Porwollik S."/>
            <person name="Fulton L."/>
            <person name="Fronick C."/>
            <person name="Minx P."/>
            <person name="Kyung K."/>
            <person name="Warren W."/>
            <person name="Fulton R."/>
            <person name="Feng D."/>
            <person name="Wollam A."/>
            <person name="Shah N."/>
            <person name="Bhonagiri V."/>
            <person name="Nash W.E."/>
            <person name="Hallsworth-Pepin K."/>
            <person name="Wilson R.K."/>
            <person name="McClelland M."/>
            <person name="Forsythe S.J."/>
        </authorList>
    </citation>
    <scope>NUCLEOTIDE SEQUENCE [LARGE SCALE GENOMIC DNA]</scope>
    <source>
        <strain evidence="2 3">ATCC BAA-894</strain>
    </source>
</reference>
<feature type="region of interest" description="Disordered" evidence="1">
    <location>
        <begin position="83"/>
        <end position="124"/>
    </location>
</feature>
<gene>
    <name evidence="2" type="ordered locus">ESA_02077</name>
</gene>
<protein>
    <submittedName>
        <fullName evidence="2">Uncharacterized protein</fullName>
    </submittedName>
</protein>
<evidence type="ECO:0000313" key="3">
    <source>
        <dbReference type="Proteomes" id="UP000000260"/>
    </source>
</evidence>
<accession>A7MF80</accession>
<evidence type="ECO:0000256" key="1">
    <source>
        <dbReference type="SAM" id="MobiDB-lite"/>
    </source>
</evidence>
<organism evidence="2 3">
    <name type="scientific">Cronobacter sakazakii (strain ATCC BAA-894)</name>
    <name type="common">Enterobacter sakazakii</name>
    <dbReference type="NCBI Taxonomy" id="290339"/>
    <lineage>
        <taxon>Bacteria</taxon>
        <taxon>Pseudomonadati</taxon>
        <taxon>Pseudomonadota</taxon>
        <taxon>Gammaproteobacteria</taxon>
        <taxon>Enterobacterales</taxon>
        <taxon>Enterobacteriaceae</taxon>
        <taxon>Cronobacter</taxon>
    </lineage>
</organism>
<dbReference type="KEGG" id="esa:ESA_02077"/>
<proteinExistence type="predicted"/>
<name>A7MF80_CROS8</name>
<dbReference type="AlphaFoldDB" id="A7MF80"/>
<evidence type="ECO:0000313" key="2">
    <source>
        <dbReference type="EMBL" id="ABU77327.1"/>
    </source>
</evidence>
<feature type="compositionally biased region" description="Basic and acidic residues" evidence="1">
    <location>
        <begin position="112"/>
        <end position="124"/>
    </location>
</feature>
<dbReference type="EMBL" id="CP000783">
    <property type="protein sequence ID" value="ABU77327.1"/>
    <property type="molecule type" value="Genomic_DNA"/>
</dbReference>
<sequence>MAGGRYPGYRLLIPKADSVRTMPRHRRPRQKLAGPVAPAFPVSREGIARDSGLQTTFRIRYEDIEMVPLYVCPLRAGTRLSRSNYGPAPGALLHPRFQRASRRLPPASVSRRITETKGGTRDGD</sequence>
<dbReference type="HOGENOM" id="CLU_2000100_0_0_6"/>
<keyword evidence="3" id="KW-1185">Reference proteome</keyword>
<dbReference type="Proteomes" id="UP000000260">
    <property type="component" value="Chromosome"/>
</dbReference>